<feature type="region of interest" description="Disordered" evidence="2">
    <location>
        <begin position="398"/>
        <end position="423"/>
    </location>
</feature>
<feature type="region of interest" description="Disordered" evidence="2">
    <location>
        <begin position="91"/>
        <end position="111"/>
    </location>
</feature>
<protein>
    <submittedName>
        <fullName evidence="5">LCP family protein</fullName>
    </submittedName>
</protein>
<comment type="similarity">
    <text evidence="1">Belongs to the LytR/CpsA/Psr (LCP) family.</text>
</comment>
<organism evidence="5 6">
    <name type="scientific">Prauserella cavernicola</name>
    <dbReference type="NCBI Taxonomy" id="2800127"/>
    <lineage>
        <taxon>Bacteria</taxon>
        <taxon>Bacillati</taxon>
        <taxon>Actinomycetota</taxon>
        <taxon>Actinomycetes</taxon>
        <taxon>Pseudonocardiales</taxon>
        <taxon>Pseudonocardiaceae</taxon>
        <taxon>Prauserella</taxon>
    </lineage>
</organism>
<dbReference type="RefSeq" id="WP_200325211.1">
    <property type="nucleotide sequence ID" value="NZ_JAENJH010000012.1"/>
</dbReference>
<dbReference type="InterPro" id="IPR050922">
    <property type="entry name" value="LytR/CpsA/Psr_CW_biosynth"/>
</dbReference>
<feature type="transmembrane region" description="Helical" evidence="3">
    <location>
        <begin position="51"/>
        <end position="72"/>
    </location>
</feature>
<feature type="compositionally biased region" description="Pro residues" evidence="2">
    <location>
        <begin position="26"/>
        <end position="40"/>
    </location>
</feature>
<comment type="caution">
    <text evidence="5">The sequence shown here is derived from an EMBL/GenBank/DDBJ whole genome shotgun (WGS) entry which is preliminary data.</text>
</comment>
<evidence type="ECO:0000313" key="5">
    <source>
        <dbReference type="EMBL" id="MBK1788862.1"/>
    </source>
</evidence>
<keyword evidence="3" id="KW-0472">Membrane</keyword>
<gene>
    <name evidence="5" type="ORF">JHE00_31420</name>
</gene>
<keyword evidence="6" id="KW-1185">Reference proteome</keyword>
<keyword evidence="3" id="KW-0812">Transmembrane</keyword>
<evidence type="ECO:0000259" key="4">
    <source>
        <dbReference type="Pfam" id="PF03816"/>
    </source>
</evidence>
<evidence type="ECO:0000313" key="6">
    <source>
        <dbReference type="Proteomes" id="UP000635245"/>
    </source>
</evidence>
<dbReference type="NCBIfam" id="TIGR00350">
    <property type="entry name" value="lytR_cpsA_psr"/>
    <property type="match status" value="1"/>
</dbReference>
<evidence type="ECO:0000256" key="2">
    <source>
        <dbReference type="SAM" id="MobiDB-lite"/>
    </source>
</evidence>
<dbReference type="PANTHER" id="PTHR33392">
    <property type="entry name" value="POLYISOPRENYL-TEICHOIC ACID--PEPTIDOGLYCAN TEICHOIC ACID TRANSFERASE TAGU"/>
    <property type="match status" value="1"/>
</dbReference>
<feature type="compositionally biased region" description="Basic and acidic residues" evidence="2">
    <location>
        <begin position="1"/>
        <end position="22"/>
    </location>
</feature>
<dbReference type="EMBL" id="JAENJH010000012">
    <property type="protein sequence ID" value="MBK1788862.1"/>
    <property type="molecule type" value="Genomic_DNA"/>
</dbReference>
<dbReference type="PANTHER" id="PTHR33392:SF6">
    <property type="entry name" value="POLYISOPRENYL-TEICHOIC ACID--PEPTIDOGLYCAN TEICHOIC ACID TRANSFERASE TAGU"/>
    <property type="match status" value="1"/>
</dbReference>
<reference evidence="5" key="1">
    <citation type="submission" date="2020-12" db="EMBL/GenBank/DDBJ databases">
        <title>Prauserella sp. ASG 168, a novel actinomycete isolated from cave rock.</title>
        <authorList>
            <person name="Suriyachadkun C."/>
        </authorList>
    </citation>
    <scope>NUCLEOTIDE SEQUENCE</scope>
    <source>
        <strain evidence="5">ASG 168</strain>
    </source>
</reference>
<proteinExistence type="inferred from homology"/>
<dbReference type="Pfam" id="PF03816">
    <property type="entry name" value="LytR_cpsA_psr"/>
    <property type="match status" value="1"/>
</dbReference>
<feature type="domain" description="Cell envelope-related transcriptional attenuator" evidence="4">
    <location>
        <begin position="145"/>
        <end position="315"/>
    </location>
</feature>
<keyword evidence="3" id="KW-1133">Transmembrane helix</keyword>
<dbReference type="Proteomes" id="UP000635245">
    <property type="component" value="Unassembled WGS sequence"/>
</dbReference>
<dbReference type="AlphaFoldDB" id="A0A934V7R8"/>
<evidence type="ECO:0000256" key="1">
    <source>
        <dbReference type="ARBA" id="ARBA00006068"/>
    </source>
</evidence>
<feature type="region of interest" description="Disordered" evidence="2">
    <location>
        <begin position="1"/>
        <end position="47"/>
    </location>
</feature>
<evidence type="ECO:0000256" key="3">
    <source>
        <dbReference type="SAM" id="Phobius"/>
    </source>
</evidence>
<dbReference type="Gene3D" id="3.40.630.190">
    <property type="entry name" value="LCP protein"/>
    <property type="match status" value="1"/>
</dbReference>
<name>A0A934V7R8_9PSEU</name>
<sequence>MDERDEREGGEPEAKEPADEAVARPVPTPYPRPRPAPAPPRRSRLRAVGRGTVRTVVALLSVVALAATGYAYTTLDDLQDNVQTTDALQQNVDDEDPDTPPPPPQDDGATDILLVGADSRNDMQGNPLPLSMLKELRTEDKAGVNTDTLIVLRIPKNGGKPTGISIPRDTWVDVPQGGKGKINSAYGAAKVAESQRLRAEGMTDHARVERDSDQAGRRALVRTVQDFTQVRIDHYAEINLLGFYLLTESLGGVEVCLNAPTVDKDSGADFAAGPQVVSGGEALSFVRQRKNLPRGDLDRIVRQQVFLSSALNQVLSAGTLTNSERLGQLTETLRRSLVLDPGLNLLGFAEQAKGIANGDMEFVTIPVEQVGARSQDGQSIVTVDLGEVRGFVDDLAKRDQQQPSGGGSAPAAAPMRATAPCVN</sequence>
<dbReference type="InterPro" id="IPR004474">
    <property type="entry name" value="LytR_CpsA_psr"/>
</dbReference>
<accession>A0A934V7R8</accession>